<accession>A0A8J3N9U3</accession>
<feature type="region of interest" description="Disordered" evidence="1">
    <location>
        <begin position="1"/>
        <end position="24"/>
    </location>
</feature>
<keyword evidence="2" id="KW-0812">Transmembrane</keyword>
<reference evidence="3" key="1">
    <citation type="submission" date="2020-10" db="EMBL/GenBank/DDBJ databases">
        <title>Taxonomic study of unclassified bacteria belonging to the class Ktedonobacteria.</title>
        <authorList>
            <person name="Yabe S."/>
            <person name="Wang C.M."/>
            <person name="Zheng Y."/>
            <person name="Sakai Y."/>
            <person name="Cavaletti L."/>
            <person name="Monciardini P."/>
            <person name="Donadio S."/>
        </authorList>
    </citation>
    <scope>NUCLEOTIDE SEQUENCE</scope>
    <source>
        <strain evidence="3">ID150040</strain>
    </source>
</reference>
<dbReference type="RefSeq" id="WP_220210321.1">
    <property type="nucleotide sequence ID" value="NZ_BNJK01000002.1"/>
</dbReference>
<feature type="transmembrane region" description="Helical" evidence="2">
    <location>
        <begin position="56"/>
        <end position="84"/>
    </location>
</feature>
<gene>
    <name evidence="3" type="ORF">KSF_097400</name>
</gene>
<proteinExistence type="predicted"/>
<comment type="caution">
    <text evidence="3">The sequence shown here is derived from an EMBL/GenBank/DDBJ whole genome shotgun (WGS) entry which is preliminary data.</text>
</comment>
<organism evidence="3 4">
    <name type="scientific">Reticulibacter mediterranei</name>
    <dbReference type="NCBI Taxonomy" id="2778369"/>
    <lineage>
        <taxon>Bacteria</taxon>
        <taxon>Bacillati</taxon>
        <taxon>Chloroflexota</taxon>
        <taxon>Ktedonobacteria</taxon>
        <taxon>Ktedonobacterales</taxon>
        <taxon>Reticulibacteraceae</taxon>
        <taxon>Reticulibacter</taxon>
    </lineage>
</organism>
<sequence>MPATSSLAPRSAVRYRPTETHGNEEIPVQRASRTATLAHKDIPQRKKKHLLPAVRWLPIGFGMVIMLAVVVLGQLVSGWITIALDDLHYGRPRTFQVDAFVGHESGTMPSHFLALNLHGHIEIIELPGGDPAHARMYVGPQIYGSGAELVPVTLRFVDPNDTGHPDMLVLFQNSQVVFHNRQNSFQAATP</sequence>
<dbReference type="Proteomes" id="UP000597444">
    <property type="component" value="Unassembled WGS sequence"/>
</dbReference>
<keyword evidence="2" id="KW-0472">Membrane</keyword>
<evidence type="ECO:0000313" key="3">
    <source>
        <dbReference type="EMBL" id="GHO99692.1"/>
    </source>
</evidence>
<evidence type="ECO:0000256" key="1">
    <source>
        <dbReference type="SAM" id="MobiDB-lite"/>
    </source>
</evidence>
<keyword evidence="4" id="KW-1185">Reference proteome</keyword>
<dbReference type="EMBL" id="BNJK01000002">
    <property type="protein sequence ID" value="GHO99692.1"/>
    <property type="molecule type" value="Genomic_DNA"/>
</dbReference>
<protein>
    <submittedName>
        <fullName evidence="3">Uncharacterized protein</fullName>
    </submittedName>
</protein>
<name>A0A8J3N9U3_9CHLR</name>
<dbReference type="AlphaFoldDB" id="A0A8J3N9U3"/>
<keyword evidence="2" id="KW-1133">Transmembrane helix</keyword>
<evidence type="ECO:0000256" key="2">
    <source>
        <dbReference type="SAM" id="Phobius"/>
    </source>
</evidence>
<evidence type="ECO:0000313" key="4">
    <source>
        <dbReference type="Proteomes" id="UP000597444"/>
    </source>
</evidence>